<keyword evidence="2" id="KW-1185">Reference proteome</keyword>
<accession>A0AAD6Z0X5</accession>
<dbReference type="Proteomes" id="UP001218218">
    <property type="component" value="Unassembled WGS sequence"/>
</dbReference>
<protein>
    <submittedName>
        <fullName evidence="1">Uncharacterized protein</fullName>
    </submittedName>
</protein>
<organism evidence="1 2">
    <name type="scientific">Mycena albidolilacea</name>
    <dbReference type="NCBI Taxonomy" id="1033008"/>
    <lineage>
        <taxon>Eukaryota</taxon>
        <taxon>Fungi</taxon>
        <taxon>Dikarya</taxon>
        <taxon>Basidiomycota</taxon>
        <taxon>Agaricomycotina</taxon>
        <taxon>Agaricomycetes</taxon>
        <taxon>Agaricomycetidae</taxon>
        <taxon>Agaricales</taxon>
        <taxon>Marasmiineae</taxon>
        <taxon>Mycenaceae</taxon>
        <taxon>Mycena</taxon>
    </lineage>
</organism>
<feature type="non-terminal residue" evidence="1">
    <location>
        <position position="1"/>
    </location>
</feature>
<evidence type="ECO:0000313" key="2">
    <source>
        <dbReference type="Proteomes" id="UP001218218"/>
    </source>
</evidence>
<feature type="non-terminal residue" evidence="1">
    <location>
        <position position="104"/>
    </location>
</feature>
<dbReference type="AlphaFoldDB" id="A0AAD6Z0X5"/>
<reference evidence="1" key="1">
    <citation type="submission" date="2023-03" db="EMBL/GenBank/DDBJ databases">
        <title>Massive genome expansion in bonnet fungi (Mycena s.s.) driven by repeated elements and novel gene families across ecological guilds.</title>
        <authorList>
            <consortium name="Lawrence Berkeley National Laboratory"/>
            <person name="Harder C.B."/>
            <person name="Miyauchi S."/>
            <person name="Viragh M."/>
            <person name="Kuo A."/>
            <person name="Thoen E."/>
            <person name="Andreopoulos B."/>
            <person name="Lu D."/>
            <person name="Skrede I."/>
            <person name="Drula E."/>
            <person name="Henrissat B."/>
            <person name="Morin E."/>
            <person name="Kohler A."/>
            <person name="Barry K."/>
            <person name="LaButti K."/>
            <person name="Morin E."/>
            <person name="Salamov A."/>
            <person name="Lipzen A."/>
            <person name="Mereny Z."/>
            <person name="Hegedus B."/>
            <person name="Baldrian P."/>
            <person name="Stursova M."/>
            <person name="Weitz H."/>
            <person name="Taylor A."/>
            <person name="Grigoriev I.V."/>
            <person name="Nagy L.G."/>
            <person name="Martin F."/>
            <person name="Kauserud H."/>
        </authorList>
    </citation>
    <scope>NUCLEOTIDE SEQUENCE</scope>
    <source>
        <strain evidence="1">CBHHK002</strain>
    </source>
</reference>
<dbReference type="EMBL" id="JARIHO010000110">
    <property type="protein sequence ID" value="KAJ7302872.1"/>
    <property type="molecule type" value="Genomic_DNA"/>
</dbReference>
<dbReference type="Pfam" id="PF13668">
    <property type="entry name" value="Ferritin_2"/>
    <property type="match status" value="1"/>
</dbReference>
<evidence type="ECO:0000313" key="1">
    <source>
        <dbReference type="EMBL" id="KAJ7302872.1"/>
    </source>
</evidence>
<gene>
    <name evidence="1" type="ORF">DFH08DRAFT_642788</name>
</gene>
<name>A0AAD6Z0X5_9AGAR</name>
<sequence>FANVLEQLEVSFYQQGLTKFQPVDFTTTGFMSPMIMTQMLTTIQSDKGIHNPFIQAALTANGVTPPICTFNFTSRLTDIAMMVATAHIIEYIWVAVYSGVVNLL</sequence>
<proteinExistence type="predicted"/>
<comment type="caution">
    <text evidence="1">The sequence shown here is derived from an EMBL/GenBank/DDBJ whole genome shotgun (WGS) entry which is preliminary data.</text>
</comment>